<evidence type="ECO:0000256" key="2">
    <source>
        <dbReference type="ARBA" id="ARBA00022679"/>
    </source>
</evidence>
<evidence type="ECO:0000256" key="4">
    <source>
        <dbReference type="ARBA" id="ARBA00022929"/>
    </source>
</evidence>
<comment type="catalytic activity">
    <reaction evidence="6">
        <text>a fatty acyl-[ACP] + S-adenosyl-L-methionine = an N-acyl-L-homoserine lactone + S-methyl-5'-thioadenosine + holo-[ACP] + H(+)</text>
        <dbReference type="Rhea" id="RHEA:10096"/>
        <dbReference type="Rhea" id="RHEA-COMP:9685"/>
        <dbReference type="Rhea" id="RHEA-COMP:14125"/>
        <dbReference type="ChEBI" id="CHEBI:15378"/>
        <dbReference type="ChEBI" id="CHEBI:17509"/>
        <dbReference type="ChEBI" id="CHEBI:55474"/>
        <dbReference type="ChEBI" id="CHEBI:59789"/>
        <dbReference type="ChEBI" id="CHEBI:64479"/>
        <dbReference type="ChEBI" id="CHEBI:138651"/>
        <dbReference type="EC" id="2.3.1.184"/>
    </reaction>
</comment>
<dbReference type="PANTHER" id="PTHR39322">
    <property type="entry name" value="ACYL-HOMOSERINE-LACTONE SYNTHASE"/>
    <property type="match status" value="1"/>
</dbReference>
<organism evidence="7 8">
    <name type="scientific">Roseateles flavus</name>
    <dbReference type="NCBI Taxonomy" id="3149041"/>
    <lineage>
        <taxon>Bacteria</taxon>
        <taxon>Pseudomonadati</taxon>
        <taxon>Pseudomonadota</taxon>
        <taxon>Betaproteobacteria</taxon>
        <taxon>Burkholderiales</taxon>
        <taxon>Sphaerotilaceae</taxon>
        <taxon>Roseateles</taxon>
    </lineage>
</organism>
<protein>
    <recommendedName>
        <fullName evidence="6">Acyl-homoserine-lactone synthase</fullName>
        <ecNumber evidence="6">2.3.1.184</ecNumber>
    </recommendedName>
    <alternativeName>
        <fullName evidence="6">Autoinducer synthesis protein</fullName>
    </alternativeName>
</protein>
<keyword evidence="4 5" id="KW-0071">Autoinducer synthesis</keyword>
<comment type="similarity">
    <text evidence="5 6">Belongs to the autoinducer synthase family.</text>
</comment>
<dbReference type="InterPro" id="IPR016181">
    <property type="entry name" value="Acyl_CoA_acyltransferase"/>
</dbReference>
<dbReference type="Pfam" id="PF00765">
    <property type="entry name" value="Autoind_synth"/>
    <property type="match status" value="1"/>
</dbReference>
<dbReference type="EC" id="2.3.1.184" evidence="6"/>
<name>A0ABV0GCH7_9BURK</name>
<dbReference type="PROSITE" id="PS51187">
    <property type="entry name" value="AUTOINDUCER_SYNTH_2"/>
    <property type="match status" value="1"/>
</dbReference>
<sequence length="212" mass="23801">MIEVHPSLPADSPVAQELYHFRYRVFVQHAGWELPCQQQQERDQFDTPGAVHLVSRAANGRIAGLLRLLPTMAPYMIEKLWPDLLAPYPAPRSPQIWEVTRLGTDPELGLLERGQTVAELVTACLEYGLDHGIQQMLAVMSEDHARRVVMGMGWRYERCGPMRLLGGSPVIALRLRLSEDALARVRQRTRLTARLCLQAHSSRALPALALPA</sequence>
<evidence type="ECO:0000256" key="1">
    <source>
        <dbReference type="ARBA" id="ARBA00022654"/>
    </source>
</evidence>
<keyword evidence="8" id="KW-1185">Reference proteome</keyword>
<keyword evidence="2 6" id="KW-0808">Transferase</keyword>
<keyword evidence="3 6" id="KW-0949">S-adenosyl-L-methionine</keyword>
<dbReference type="PRINTS" id="PR01549">
    <property type="entry name" value="AUTOINDCRSYN"/>
</dbReference>
<accession>A0ABV0GCH7</accession>
<comment type="caution">
    <text evidence="7">The sequence shown here is derived from an EMBL/GenBank/DDBJ whole genome shotgun (WGS) entry which is preliminary data.</text>
</comment>
<evidence type="ECO:0000313" key="8">
    <source>
        <dbReference type="Proteomes" id="UP001462640"/>
    </source>
</evidence>
<dbReference type="RefSeq" id="WP_347608687.1">
    <property type="nucleotide sequence ID" value="NZ_JBDPZC010000003.1"/>
</dbReference>
<dbReference type="SUPFAM" id="SSF55729">
    <property type="entry name" value="Acyl-CoA N-acyltransferases (Nat)"/>
    <property type="match status" value="1"/>
</dbReference>
<dbReference type="Proteomes" id="UP001462640">
    <property type="component" value="Unassembled WGS sequence"/>
</dbReference>
<evidence type="ECO:0000313" key="7">
    <source>
        <dbReference type="EMBL" id="MEO3712770.1"/>
    </source>
</evidence>
<evidence type="ECO:0000256" key="3">
    <source>
        <dbReference type="ARBA" id="ARBA00022691"/>
    </source>
</evidence>
<evidence type="ECO:0000256" key="6">
    <source>
        <dbReference type="RuleBase" id="RU361135"/>
    </source>
</evidence>
<dbReference type="PANTHER" id="PTHR39322:SF1">
    <property type="entry name" value="ISOVALERYL-HOMOSERINE LACTONE SYNTHASE"/>
    <property type="match status" value="1"/>
</dbReference>
<evidence type="ECO:0000256" key="5">
    <source>
        <dbReference type="PROSITE-ProRule" id="PRU00533"/>
    </source>
</evidence>
<dbReference type="InterPro" id="IPR001690">
    <property type="entry name" value="Autoind_synthase"/>
</dbReference>
<gene>
    <name evidence="7" type="ORF">ABDJ40_08310</name>
</gene>
<reference evidence="7 8" key="1">
    <citation type="submission" date="2024-05" db="EMBL/GenBank/DDBJ databases">
        <title>Roseateles sp. 2.12 16S ribosomal RNA gene Genome sequencing and assembly.</title>
        <authorList>
            <person name="Woo H."/>
        </authorList>
    </citation>
    <scope>NUCLEOTIDE SEQUENCE [LARGE SCALE GENOMIC DNA]</scope>
    <source>
        <strain evidence="7 8">2.12</strain>
    </source>
</reference>
<proteinExistence type="inferred from homology"/>
<keyword evidence="1 5" id="KW-0673">Quorum sensing</keyword>
<dbReference type="EMBL" id="JBDPZC010000003">
    <property type="protein sequence ID" value="MEO3712770.1"/>
    <property type="molecule type" value="Genomic_DNA"/>
</dbReference>
<dbReference type="Gene3D" id="3.40.630.30">
    <property type="match status" value="1"/>
</dbReference>